<dbReference type="PANTHER" id="PTHR45725:SF10">
    <property type="entry name" value="FH2 DOMAIN-CONTAINING PROTEIN"/>
    <property type="match status" value="1"/>
</dbReference>
<dbReference type="OrthoDB" id="429967at2759"/>
<reference evidence="4 5" key="1">
    <citation type="journal article" date="2020" name="ISME J.">
        <title>Uncovering the hidden diversity of litter-decomposition mechanisms in mushroom-forming fungi.</title>
        <authorList>
            <person name="Floudas D."/>
            <person name="Bentzer J."/>
            <person name="Ahren D."/>
            <person name="Johansson T."/>
            <person name="Persson P."/>
            <person name="Tunlid A."/>
        </authorList>
    </citation>
    <scope>NUCLEOTIDE SEQUENCE [LARGE SCALE GENOMIC DNA]</scope>
    <source>
        <strain evidence="4 5">CBS 101986</strain>
    </source>
</reference>
<dbReference type="PRINTS" id="PR01217">
    <property type="entry name" value="PRICHEXTENSN"/>
</dbReference>
<dbReference type="AlphaFoldDB" id="A0A8H5FB93"/>
<comment type="caution">
    <text evidence="4">The sequence shown here is derived from an EMBL/GenBank/DDBJ whole genome shotgun (WGS) entry which is preliminary data.</text>
</comment>
<sequence length="428" mass="47576">MEGPARAIPDWRGGETSSIGERELSSSSSFDSAPSFFFHSTPDLLPHGWEPLGIYQRADHAVLGEYSSSLDDQQASSADQDTSRCFNCGSPSHKLPDCPIRIDRDLVALTRQYYHFFQGTLGLTGWKRVHAVEAWRQQRLNWVDEFAPGQITGALLQEALRDAYDGLASDEWLRNISVWGYPRGWYARNDLRDAVEKRIWEENDGAVDPDMEDASPFEIHGDHDVVERVSFHRAFDYKVTENAPRTTKEAASSKPETRSDSDTTTSDSDTDASESSRTLSRSPTPAPLPYIRWATYPPTYFSSEHLVLYNPPPPLPQETWANTSFENTEAYLYQFYHRPQPPPPPPTEEPPPLPPSPPGCQPPPPPPDLPPPPPPPTELPPPPPLPDHPSAPLNSPPLIGTLLHPDTTNNISVGSADDESDMDLSDSD</sequence>
<protein>
    <recommendedName>
        <fullName evidence="3">CCHC-type domain-containing protein</fullName>
    </recommendedName>
</protein>
<dbReference type="PANTHER" id="PTHR45725">
    <property type="entry name" value="FORMIN HOMOLOGY 2 FAMILY MEMBER"/>
    <property type="match status" value="1"/>
</dbReference>
<name>A0A8H5FB93_9AGAR</name>
<evidence type="ECO:0000256" key="1">
    <source>
        <dbReference type="PROSITE-ProRule" id="PRU00047"/>
    </source>
</evidence>
<dbReference type="PROSITE" id="PS50158">
    <property type="entry name" value="ZF_CCHC"/>
    <property type="match status" value="1"/>
</dbReference>
<evidence type="ECO:0000256" key="2">
    <source>
        <dbReference type="SAM" id="MobiDB-lite"/>
    </source>
</evidence>
<feature type="compositionally biased region" description="Pro residues" evidence="2">
    <location>
        <begin position="339"/>
        <end position="389"/>
    </location>
</feature>
<keyword evidence="1" id="KW-0863">Zinc-finger</keyword>
<keyword evidence="5" id="KW-1185">Reference proteome</keyword>
<feature type="region of interest" description="Disordered" evidence="2">
    <location>
        <begin position="242"/>
        <end position="289"/>
    </location>
</feature>
<feature type="compositionally biased region" description="Low complexity" evidence="2">
    <location>
        <begin position="262"/>
        <end position="278"/>
    </location>
</feature>
<organism evidence="4 5">
    <name type="scientific">Psilocybe cf. subviscida</name>
    <dbReference type="NCBI Taxonomy" id="2480587"/>
    <lineage>
        <taxon>Eukaryota</taxon>
        <taxon>Fungi</taxon>
        <taxon>Dikarya</taxon>
        <taxon>Basidiomycota</taxon>
        <taxon>Agaricomycotina</taxon>
        <taxon>Agaricomycetes</taxon>
        <taxon>Agaricomycetidae</taxon>
        <taxon>Agaricales</taxon>
        <taxon>Agaricineae</taxon>
        <taxon>Strophariaceae</taxon>
        <taxon>Psilocybe</taxon>
    </lineage>
</organism>
<feature type="region of interest" description="Disordered" evidence="2">
    <location>
        <begin position="336"/>
        <end position="428"/>
    </location>
</feature>
<evidence type="ECO:0000313" key="4">
    <source>
        <dbReference type="EMBL" id="KAF5330551.1"/>
    </source>
</evidence>
<feature type="domain" description="CCHC-type" evidence="3">
    <location>
        <begin position="84"/>
        <end position="99"/>
    </location>
</feature>
<feature type="compositionally biased region" description="Acidic residues" evidence="2">
    <location>
        <begin position="416"/>
        <end position="428"/>
    </location>
</feature>
<dbReference type="InterPro" id="IPR051425">
    <property type="entry name" value="Formin_Homology"/>
</dbReference>
<feature type="region of interest" description="Disordered" evidence="2">
    <location>
        <begin position="1"/>
        <end position="28"/>
    </location>
</feature>
<dbReference type="GO" id="GO:0008270">
    <property type="term" value="F:zinc ion binding"/>
    <property type="evidence" value="ECO:0007669"/>
    <property type="project" value="UniProtKB-KW"/>
</dbReference>
<keyword evidence="1" id="KW-0479">Metal-binding</keyword>
<dbReference type="Proteomes" id="UP000567179">
    <property type="component" value="Unassembled WGS sequence"/>
</dbReference>
<proteinExistence type="predicted"/>
<evidence type="ECO:0000259" key="3">
    <source>
        <dbReference type="PROSITE" id="PS50158"/>
    </source>
</evidence>
<dbReference type="EMBL" id="JAACJJ010000001">
    <property type="protein sequence ID" value="KAF5330551.1"/>
    <property type="molecule type" value="Genomic_DNA"/>
</dbReference>
<gene>
    <name evidence="4" type="ORF">D9619_005310</name>
</gene>
<accession>A0A8H5FB93</accession>
<keyword evidence="1" id="KW-0862">Zinc</keyword>
<dbReference type="GO" id="GO:0003676">
    <property type="term" value="F:nucleic acid binding"/>
    <property type="evidence" value="ECO:0007669"/>
    <property type="project" value="InterPro"/>
</dbReference>
<dbReference type="InterPro" id="IPR001878">
    <property type="entry name" value="Znf_CCHC"/>
</dbReference>
<evidence type="ECO:0000313" key="5">
    <source>
        <dbReference type="Proteomes" id="UP000567179"/>
    </source>
</evidence>